<name>A0AAV7PW72_PLEWA</name>
<protein>
    <recommendedName>
        <fullName evidence="3">t-SNARE coiled-coil homology domain-containing protein</fullName>
    </recommendedName>
</protein>
<dbReference type="Gene3D" id="1.20.5.340">
    <property type="match status" value="1"/>
</dbReference>
<dbReference type="AlphaFoldDB" id="A0AAV7PW72"/>
<reference evidence="1" key="1">
    <citation type="journal article" date="2022" name="bioRxiv">
        <title>Sequencing and chromosome-scale assembly of the giantPleurodeles waltlgenome.</title>
        <authorList>
            <person name="Brown T."/>
            <person name="Elewa A."/>
            <person name="Iarovenko S."/>
            <person name="Subramanian E."/>
            <person name="Araus A.J."/>
            <person name="Petzold A."/>
            <person name="Susuki M."/>
            <person name="Suzuki K.-i.T."/>
            <person name="Hayashi T."/>
            <person name="Toyoda A."/>
            <person name="Oliveira C."/>
            <person name="Osipova E."/>
            <person name="Leigh N.D."/>
            <person name="Simon A."/>
            <person name="Yun M.H."/>
        </authorList>
    </citation>
    <scope>NUCLEOTIDE SEQUENCE</scope>
    <source>
        <strain evidence="1">20211129_DDA</strain>
        <tissue evidence="1">Liver</tissue>
    </source>
</reference>
<organism evidence="1 2">
    <name type="scientific">Pleurodeles waltl</name>
    <name type="common">Iberian ribbed newt</name>
    <dbReference type="NCBI Taxonomy" id="8319"/>
    <lineage>
        <taxon>Eukaryota</taxon>
        <taxon>Metazoa</taxon>
        <taxon>Chordata</taxon>
        <taxon>Craniata</taxon>
        <taxon>Vertebrata</taxon>
        <taxon>Euteleostomi</taxon>
        <taxon>Amphibia</taxon>
        <taxon>Batrachia</taxon>
        <taxon>Caudata</taxon>
        <taxon>Salamandroidea</taxon>
        <taxon>Salamandridae</taxon>
        <taxon>Pleurodelinae</taxon>
        <taxon>Pleurodeles</taxon>
    </lineage>
</organism>
<evidence type="ECO:0008006" key="3">
    <source>
        <dbReference type="Google" id="ProtNLM"/>
    </source>
</evidence>
<dbReference type="Proteomes" id="UP001066276">
    <property type="component" value="Chromosome 7"/>
</dbReference>
<gene>
    <name evidence="1" type="ORF">NDU88_009569</name>
</gene>
<comment type="caution">
    <text evidence="1">The sequence shown here is derived from an EMBL/GenBank/DDBJ whole genome shotgun (WGS) entry which is preliminary data.</text>
</comment>
<proteinExistence type="predicted"/>
<accession>A0AAV7PW72</accession>
<keyword evidence="2" id="KW-1185">Reference proteome</keyword>
<evidence type="ECO:0000313" key="2">
    <source>
        <dbReference type="Proteomes" id="UP001066276"/>
    </source>
</evidence>
<dbReference type="EMBL" id="JANPWB010000011">
    <property type="protein sequence ID" value="KAJ1131230.1"/>
    <property type="molecule type" value="Genomic_DNA"/>
</dbReference>
<sequence length="86" mass="9818">MPSSQTHTGSDDADVAMECIRQEIATLGHRLEAMDTKITDLAMDSKSIRTDRAGFQDRVTDLDYRLTDVEGRLNDMPDRDHELQFF</sequence>
<evidence type="ECO:0000313" key="1">
    <source>
        <dbReference type="EMBL" id="KAJ1131230.1"/>
    </source>
</evidence>